<dbReference type="GO" id="GO:0051082">
    <property type="term" value="F:unfolded protein binding"/>
    <property type="evidence" value="ECO:0007669"/>
    <property type="project" value="InterPro"/>
</dbReference>
<evidence type="ECO:0000313" key="5">
    <source>
        <dbReference type="EMBL" id="PAA85824.1"/>
    </source>
</evidence>
<dbReference type="STRING" id="282301.A0A267GK96"/>
<evidence type="ECO:0000313" key="6">
    <source>
        <dbReference type="Proteomes" id="UP000215902"/>
    </source>
</evidence>
<name>A0A267GK96_9PLAT</name>
<dbReference type="Pfam" id="PF01920">
    <property type="entry name" value="Prefoldin_2"/>
    <property type="match status" value="1"/>
</dbReference>
<dbReference type="GO" id="GO:0005737">
    <property type="term" value="C:cytoplasm"/>
    <property type="evidence" value="ECO:0007669"/>
    <property type="project" value="TreeGrafter"/>
</dbReference>
<dbReference type="Gene3D" id="1.10.287.370">
    <property type="match status" value="1"/>
</dbReference>
<protein>
    <recommendedName>
        <fullName evidence="7">Prefoldin subunit 1</fullName>
    </recommendedName>
</protein>
<comment type="caution">
    <text evidence="5">The sequence shown here is derived from an EMBL/GenBank/DDBJ whole genome shotgun (WGS) entry which is preliminary data.</text>
</comment>
<evidence type="ECO:0000256" key="2">
    <source>
        <dbReference type="ARBA" id="ARBA00011695"/>
    </source>
</evidence>
<proteinExistence type="inferred from homology"/>
<evidence type="ECO:0000256" key="4">
    <source>
        <dbReference type="SAM" id="Coils"/>
    </source>
</evidence>
<feature type="coiled-coil region" evidence="4">
    <location>
        <begin position="78"/>
        <end position="119"/>
    </location>
</feature>
<keyword evidence="3" id="KW-0143">Chaperone</keyword>
<dbReference type="InterPro" id="IPR009053">
    <property type="entry name" value="Prefoldin"/>
</dbReference>
<dbReference type="EMBL" id="NIVC01000303">
    <property type="protein sequence ID" value="PAA85824.1"/>
    <property type="molecule type" value="Genomic_DNA"/>
</dbReference>
<dbReference type="AlphaFoldDB" id="A0A267GK96"/>
<dbReference type="PANTHER" id="PTHR20903">
    <property type="entry name" value="PREFOLDIN SUBUNIT 1-RELATED"/>
    <property type="match status" value="1"/>
</dbReference>
<organism evidence="5 6">
    <name type="scientific">Macrostomum lignano</name>
    <dbReference type="NCBI Taxonomy" id="282301"/>
    <lineage>
        <taxon>Eukaryota</taxon>
        <taxon>Metazoa</taxon>
        <taxon>Spiralia</taxon>
        <taxon>Lophotrochozoa</taxon>
        <taxon>Platyhelminthes</taxon>
        <taxon>Rhabditophora</taxon>
        <taxon>Macrostomorpha</taxon>
        <taxon>Macrostomida</taxon>
        <taxon>Macrostomidae</taxon>
        <taxon>Macrostomum</taxon>
    </lineage>
</organism>
<keyword evidence="4" id="KW-0175">Coiled coil</keyword>
<comment type="subunit">
    <text evidence="2">Heterohexamer of two PFD-alpha type and four PFD-beta type subunits.</text>
</comment>
<evidence type="ECO:0000256" key="1">
    <source>
        <dbReference type="ARBA" id="ARBA00008045"/>
    </source>
</evidence>
<dbReference type="GO" id="GO:0044183">
    <property type="term" value="F:protein folding chaperone"/>
    <property type="evidence" value="ECO:0007669"/>
    <property type="project" value="TreeGrafter"/>
</dbReference>
<dbReference type="Proteomes" id="UP000215902">
    <property type="component" value="Unassembled WGS sequence"/>
</dbReference>
<dbReference type="InterPro" id="IPR002777">
    <property type="entry name" value="PFD_beta-like"/>
</dbReference>
<sequence>MASSGVDMELKEAITQLQQKKLQTNQQLMFQSRQMDQLQKDVRHRQLVLEELASINPEGRVYSSVGRMFMLQPVDEIRAEIRTKISASEEKAKTLEANKTYLEQSLKEAENNLREMIQAKHGK</sequence>
<dbReference type="SUPFAM" id="SSF46579">
    <property type="entry name" value="Prefoldin"/>
    <property type="match status" value="1"/>
</dbReference>
<dbReference type="OrthoDB" id="5242628at2759"/>
<dbReference type="PANTHER" id="PTHR20903:SF0">
    <property type="entry name" value="PREFOLDIN SUBUNIT 1"/>
    <property type="match status" value="1"/>
</dbReference>
<accession>A0A267GK96</accession>
<dbReference type="GO" id="GO:0016272">
    <property type="term" value="C:prefoldin complex"/>
    <property type="evidence" value="ECO:0007669"/>
    <property type="project" value="InterPro"/>
</dbReference>
<gene>
    <name evidence="5" type="ORF">BOX15_Mlig007696g2</name>
</gene>
<reference evidence="5 6" key="1">
    <citation type="submission" date="2017-06" db="EMBL/GenBank/DDBJ databases">
        <title>A platform for efficient transgenesis in Macrostomum lignano, a flatworm model organism for stem cell research.</title>
        <authorList>
            <person name="Berezikov E."/>
        </authorList>
    </citation>
    <scope>NUCLEOTIDE SEQUENCE [LARGE SCALE GENOMIC DNA]</scope>
    <source>
        <strain evidence="5">DV1</strain>
        <tissue evidence="5">Whole organism</tissue>
    </source>
</reference>
<evidence type="ECO:0008006" key="7">
    <source>
        <dbReference type="Google" id="ProtNLM"/>
    </source>
</evidence>
<evidence type="ECO:0000256" key="3">
    <source>
        <dbReference type="ARBA" id="ARBA00023186"/>
    </source>
</evidence>
<comment type="similarity">
    <text evidence="1">Belongs to the prefoldin subunit beta family.</text>
</comment>
<keyword evidence="6" id="KW-1185">Reference proteome</keyword>